<reference evidence="1 2" key="1">
    <citation type="submission" date="2016-10" db="EMBL/GenBank/DDBJ databases">
        <authorList>
            <person name="de Groot N.N."/>
        </authorList>
    </citation>
    <scope>NUCLEOTIDE SEQUENCE [LARGE SCALE GENOMIC DNA]</scope>
    <source>
        <strain evidence="1 2">StLB037</strain>
    </source>
</reference>
<evidence type="ECO:0000313" key="1">
    <source>
        <dbReference type="EMBL" id="SDO74733.1"/>
    </source>
</evidence>
<evidence type="ECO:0000313" key="2">
    <source>
        <dbReference type="Proteomes" id="UP000186456"/>
    </source>
</evidence>
<dbReference type="Proteomes" id="UP000186456">
    <property type="component" value="Unassembled WGS sequence"/>
</dbReference>
<organism evidence="1 2">
    <name type="scientific">Microbacterium testaceum (strain StLB037)</name>
    <dbReference type="NCBI Taxonomy" id="979556"/>
    <lineage>
        <taxon>Bacteria</taxon>
        <taxon>Bacillati</taxon>
        <taxon>Actinomycetota</taxon>
        <taxon>Actinomycetes</taxon>
        <taxon>Micrococcales</taxon>
        <taxon>Microbacteriaceae</taxon>
        <taxon>Microbacterium</taxon>
    </lineage>
</organism>
<proteinExistence type="predicted"/>
<dbReference type="AlphaFoldDB" id="A0A1H0M2U7"/>
<sequence>MLGATALIGALGGCSTTTNGFTVDETLDVHGAKAVAQSMENELADYVPASGVSSVEQLDKGVLITCGLDGVFQWTGHKYLTLSRPVDVRQTVDEIEQRFANRSPFASRVEMTQDGVPRARVIGPAGSSYSLTLSVDRSRIEIFSFSPCFRLPDDMSPFAEY</sequence>
<accession>A0A1H0M2U7</accession>
<dbReference type="EMBL" id="FNJN01000002">
    <property type="protein sequence ID" value="SDO74733.1"/>
    <property type="molecule type" value="Genomic_DNA"/>
</dbReference>
<gene>
    <name evidence="1" type="ORF">SAMN04487788_0694</name>
</gene>
<name>A0A1H0M2U7_MICTS</name>
<protein>
    <submittedName>
        <fullName evidence="1">Uncharacterized protein</fullName>
    </submittedName>
</protein>